<organism evidence="7 8">
    <name type="scientific">Mucilaginibacter ginsenosidivorax</name>
    <dbReference type="NCBI Taxonomy" id="862126"/>
    <lineage>
        <taxon>Bacteria</taxon>
        <taxon>Pseudomonadati</taxon>
        <taxon>Bacteroidota</taxon>
        <taxon>Sphingobacteriia</taxon>
        <taxon>Sphingobacteriales</taxon>
        <taxon>Sphingobacteriaceae</taxon>
        <taxon>Mucilaginibacter</taxon>
    </lineage>
</organism>
<feature type="domain" description="RNA polymerase sigma factor 70 region 4 type 2" evidence="6">
    <location>
        <begin position="130"/>
        <end position="174"/>
    </location>
</feature>
<keyword evidence="2" id="KW-0805">Transcription regulation</keyword>
<dbReference type="PANTHER" id="PTHR43133:SF46">
    <property type="entry name" value="RNA POLYMERASE SIGMA-70 FACTOR ECF SUBFAMILY"/>
    <property type="match status" value="1"/>
</dbReference>
<dbReference type="KEGG" id="mgk:FSB76_24275"/>
<name>A0A5B8W7M9_9SPHI</name>
<dbReference type="InterPro" id="IPR039425">
    <property type="entry name" value="RNA_pol_sigma-70-like"/>
</dbReference>
<evidence type="ECO:0000256" key="1">
    <source>
        <dbReference type="ARBA" id="ARBA00010641"/>
    </source>
</evidence>
<reference evidence="7 8" key="1">
    <citation type="journal article" date="2013" name="J. Microbiol.">
        <title>Mucilaginibacter ginsenosidivorax sp. nov., with ginsenoside converting activity isolated from sediment.</title>
        <authorList>
            <person name="Kim J.K."/>
            <person name="Choi T.E."/>
            <person name="Liu Q.M."/>
            <person name="Park H.Y."/>
            <person name="Yi T.H."/>
            <person name="Yoon M.H."/>
            <person name="Kim S.C."/>
            <person name="Im W.T."/>
        </authorList>
    </citation>
    <scope>NUCLEOTIDE SEQUENCE [LARGE SCALE GENOMIC DNA]</scope>
    <source>
        <strain evidence="7 8">KHI28</strain>
    </source>
</reference>
<dbReference type="GO" id="GO:0006352">
    <property type="term" value="P:DNA-templated transcription initiation"/>
    <property type="evidence" value="ECO:0007669"/>
    <property type="project" value="InterPro"/>
</dbReference>
<dbReference type="OrthoDB" id="656273at2"/>
<dbReference type="InterPro" id="IPR036388">
    <property type="entry name" value="WH-like_DNA-bd_sf"/>
</dbReference>
<dbReference type="CDD" id="cd06171">
    <property type="entry name" value="Sigma70_r4"/>
    <property type="match status" value="1"/>
</dbReference>
<evidence type="ECO:0000256" key="4">
    <source>
        <dbReference type="ARBA" id="ARBA00023163"/>
    </source>
</evidence>
<dbReference type="InterPro" id="IPR013325">
    <property type="entry name" value="RNA_pol_sigma_r2"/>
</dbReference>
<dbReference type="Gene3D" id="1.10.10.10">
    <property type="entry name" value="Winged helix-like DNA-binding domain superfamily/Winged helix DNA-binding domain"/>
    <property type="match status" value="1"/>
</dbReference>
<dbReference type="Pfam" id="PF04542">
    <property type="entry name" value="Sigma70_r2"/>
    <property type="match status" value="1"/>
</dbReference>
<comment type="similarity">
    <text evidence="1">Belongs to the sigma-70 factor family. ECF subfamily.</text>
</comment>
<dbReference type="GO" id="GO:0016987">
    <property type="term" value="F:sigma factor activity"/>
    <property type="evidence" value="ECO:0007669"/>
    <property type="project" value="UniProtKB-KW"/>
</dbReference>
<dbReference type="InterPro" id="IPR014284">
    <property type="entry name" value="RNA_pol_sigma-70_dom"/>
</dbReference>
<dbReference type="GO" id="GO:0003677">
    <property type="term" value="F:DNA binding"/>
    <property type="evidence" value="ECO:0007669"/>
    <property type="project" value="InterPro"/>
</dbReference>
<evidence type="ECO:0000259" key="5">
    <source>
        <dbReference type="Pfam" id="PF04542"/>
    </source>
</evidence>
<dbReference type="InterPro" id="IPR007627">
    <property type="entry name" value="RNA_pol_sigma70_r2"/>
</dbReference>
<dbReference type="Proteomes" id="UP000321362">
    <property type="component" value="Chromosome"/>
</dbReference>
<evidence type="ECO:0000313" key="7">
    <source>
        <dbReference type="EMBL" id="QEC78912.1"/>
    </source>
</evidence>
<keyword evidence="8" id="KW-1185">Reference proteome</keyword>
<dbReference type="PANTHER" id="PTHR43133">
    <property type="entry name" value="RNA POLYMERASE ECF-TYPE SIGMA FACTO"/>
    <property type="match status" value="1"/>
</dbReference>
<evidence type="ECO:0000313" key="8">
    <source>
        <dbReference type="Proteomes" id="UP000321362"/>
    </source>
</evidence>
<keyword evidence="3" id="KW-0731">Sigma factor</keyword>
<evidence type="ECO:0000259" key="6">
    <source>
        <dbReference type="Pfam" id="PF08281"/>
    </source>
</evidence>
<keyword evidence="4" id="KW-0804">Transcription</keyword>
<dbReference type="SUPFAM" id="SSF88946">
    <property type="entry name" value="Sigma2 domain of RNA polymerase sigma factors"/>
    <property type="match status" value="1"/>
</dbReference>
<dbReference type="InterPro" id="IPR013249">
    <property type="entry name" value="RNA_pol_sigma70_r4_t2"/>
</dbReference>
<evidence type="ECO:0000256" key="3">
    <source>
        <dbReference type="ARBA" id="ARBA00023082"/>
    </source>
</evidence>
<gene>
    <name evidence="7" type="ORF">FSB76_24275</name>
</gene>
<dbReference type="EMBL" id="CP042437">
    <property type="protein sequence ID" value="QEC78912.1"/>
    <property type="molecule type" value="Genomic_DNA"/>
</dbReference>
<feature type="domain" description="RNA polymerase sigma-70 region 2" evidence="5">
    <location>
        <begin position="30"/>
        <end position="97"/>
    </location>
</feature>
<dbReference type="InterPro" id="IPR013324">
    <property type="entry name" value="RNA_pol_sigma_r3/r4-like"/>
</dbReference>
<proteinExistence type="inferred from homology"/>
<dbReference type="AlphaFoldDB" id="A0A5B8W7M9"/>
<dbReference type="RefSeq" id="WP_147058004.1">
    <property type="nucleotide sequence ID" value="NZ_CP042437.1"/>
</dbReference>
<protein>
    <submittedName>
        <fullName evidence="7">Sigma-70 family RNA polymerase sigma factor</fullName>
    </submittedName>
</protein>
<dbReference type="NCBIfam" id="TIGR02937">
    <property type="entry name" value="sigma70-ECF"/>
    <property type="match status" value="1"/>
</dbReference>
<sequence>MVNTPRNNKSIESDLFIRLTKGDSSALEDLMKAYFPMLCRYAEHFTHDPSMAEDIVQESFIRYWQSGGAFKNLDGVKAFLFTVTKNGALNSIRGRKREEDKLLNAARLESLAVDSIDGEIVKLEFLAEINLFVQQLPEKMKEVFLLSFEEGLTIEEISNKLNISRKTVRNQKYNSLVLLRKQFGHLGIPLLLVITKTLK</sequence>
<dbReference type="Gene3D" id="1.10.1740.10">
    <property type="match status" value="1"/>
</dbReference>
<accession>A0A5B8W7M9</accession>
<dbReference type="SUPFAM" id="SSF88659">
    <property type="entry name" value="Sigma3 and sigma4 domains of RNA polymerase sigma factors"/>
    <property type="match status" value="1"/>
</dbReference>
<dbReference type="Pfam" id="PF08281">
    <property type="entry name" value="Sigma70_r4_2"/>
    <property type="match status" value="1"/>
</dbReference>
<evidence type="ECO:0000256" key="2">
    <source>
        <dbReference type="ARBA" id="ARBA00023015"/>
    </source>
</evidence>